<proteinExistence type="predicted"/>
<evidence type="ECO:0000313" key="3">
    <source>
        <dbReference type="Proteomes" id="UP000827549"/>
    </source>
</evidence>
<dbReference type="Proteomes" id="UP000827549">
    <property type="component" value="Chromosome 4"/>
</dbReference>
<dbReference type="GeneID" id="87809436"/>
<feature type="chain" id="PRO_5041971226" evidence="1">
    <location>
        <begin position="17"/>
        <end position="224"/>
    </location>
</feature>
<keyword evidence="1" id="KW-0732">Signal</keyword>
<evidence type="ECO:0000256" key="1">
    <source>
        <dbReference type="SAM" id="SignalP"/>
    </source>
</evidence>
<reference evidence="2" key="1">
    <citation type="submission" date="2023-10" db="EMBL/GenBank/DDBJ databases">
        <authorList>
            <person name="Noh H."/>
        </authorList>
    </citation>
    <scope>NUCLEOTIDE SEQUENCE</scope>
    <source>
        <strain evidence="2">DUCC4014</strain>
    </source>
</reference>
<gene>
    <name evidence="2" type="ORF">LOC62_04G006210</name>
</gene>
<evidence type="ECO:0000313" key="2">
    <source>
        <dbReference type="EMBL" id="WOO82727.1"/>
    </source>
</evidence>
<dbReference type="AlphaFoldDB" id="A0AAF0YB25"/>
<organism evidence="2 3">
    <name type="scientific">Vanrija pseudolonga</name>
    <dbReference type="NCBI Taxonomy" id="143232"/>
    <lineage>
        <taxon>Eukaryota</taxon>
        <taxon>Fungi</taxon>
        <taxon>Dikarya</taxon>
        <taxon>Basidiomycota</taxon>
        <taxon>Agaricomycotina</taxon>
        <taxon>Tremellomycetes</taxon>
        <taxon>Trichosporonales</taxon>
        <taxon>Trichosporonaceae</taxon>
        <taxon>Vanrija</taxon>
    </lineage>
</organism>
<name>A0AAF0YB25_9TREE</name>
<dbReference type="RefSeq" id="XP_062628759.1">
    <property type="nucleotide sequence ID" value="XM_062772775.1"/>
</dbReference>
<dbReference type="EMBL" id="CP086717">
    <property type="protein sequence ID" value="WOO82727.1"/>
    <property type="molecule type" value="Genomic_DNA"/>
</dbReference>
<feature type="signal peptide" evidence="1">
    <location>
        <begin position="1"/>
        <end position="16"/>
    </location>
</feature>
<sequence length="224" mass="23027">MRLALLLTSALALVAAQDDVTTTTSKRRTSSAVGVSTITGAPTATDTYRVVLPSTTSTAPPSNDPTPGYNVNNTAVTYPTSKDWWVVNGTGVVEWKWGGGDTDMISVWLMNDGTMYGGAVTFVGKMANTLGSAGNLTRIVGLYDTAINPGHGYYVKLTKTVTGPIGANNENLDTIYAESPTFEVKPAGSKLTFPKGFGSGAARSATLSGGVLAAAAAAVVAVLL</sequence>
<accession>A0AAF0YB25</accession>
<protein>
    <submittedName>
        <fullName evidence="2">Uncharacterized protein</fullName>
    </submittedName>
</protein>
<keyword evidence="3" id="KW-1185">Reference proteome</keyword>